<evidence type="ECO:0000313" key="11">
    <source>
        <dbReference type="EMBL" id="KKN66819.1"/>
    </source>
</evidence>
<evidence type="ECO:0000256" key="5">
    <source>
        <dbReference type="ARBA" id="ARBA00022481"/>
    </source>
</evidence>
<dbReference type="Gene3D" id="2.10.70.20">
    <property type="entry name" value="gspk-gspi-gspj complex like domains"/>
    <property type="match status" value="1"/>
</dbReference>
<keyword evidence="9 10" id="KW-0472">Membrane</keyword>
<keyword evidence="8 10" id="KW-1133">Transmembrane helix</keyword>
<keyword evidence="7 10" id="KW-0812">Transmembrane</keyword>
<dbReference type="AlphaFoldDB" id="A0A0F9SIH0"/>
<dbReference type="GO" id="GO:0015627">
    <property type="term" value="C:type II protein secretion system complex"/>
    <property type="evidence" value="ECO:0007669"/>
    <property type="project" value="InterPro"/>
</dbReference>
<reference evidence="11" key="1">
    <citation type="journal article" date="2015" name="Nature">
        <title>Complex archaea that bridge the gap between prokaryotes and eukaryotes.</title>
        <authorList>
            <person name="Spang A."/>
            <person name="Saw J.H."/>
            <person name="Jorgensen S.L."/>
            <person name="Zaremba-Niedzwiedzka K."/>
            <person name="Martijn J."/>
            <person name="Lind A.E."/>
            <person name="van Eijk R."/>
            <person name="Schleper C."/>
            <person name="Guy L."/>
            <person name="Ettema T.J."/>
        </authorList>
    </citation>
    <scope>NUCLEOTIDE SEQUENCE</scope>
</reference>
<dbReference type="InterPro" id="IPR012902">
    <property type="entry name" value="N_methyl_site"/>
</dbReference>
<feature type="transmembrane region" description="Helical" evidence="10">
    <location>
        <begin position="12"/>
        <end position="34"/>
    </location>
</feature>
<proteinExistence type="inferred from homology"/>
<dbReference type="InterPro" id="IPR045584">
    <property type="entry name" value="Pilin-like"/>
</dbReference>
<dbReference type="NCBIfam" id="TIGR02532">
    <property type="entry name" value="IV_pilin_GFxxxE"/>
    <property type="match status" value="1"/>
</dbReference>
<evidence type="ECO:0000256" key="9">
    <source>
        <dbReference type="ARBA" id="ARBA00023136"/>
    </source>
</evidence>
<dbReference type="SUPFAM" id="SSF54523">
    <property type="entry name" value="Pili subunits"/>
    <property type="match status" value="1"/>
</dbReference>
<comment type="caution">
    <text evidence="11">The sequence shown here is derived from an EMBL/GenBank/DDBJ whole genome shotgun (WGS) entry which is preliminary data.</text>
</comment>
<evidence type="ECO:0000256" key="1">
    <source>
        <dbReference type="ARBA" id="ARBA00004377"/>
    </source>
</evidence>
<dbReference type="PANTHER" id="PTHR39583">
    <property type="entry name" value="TYPE II SECRETION SYSTEM PROTEIN J-RELATED"/>
    <property type="match status" value="1"/>
</dbReference>
<dbReference type="GO" id="GO:0005886">
    <property type="term" value="C:plasma membrane"/>
    <property type="evidence" value="ECO:0007669"/>
    <property type="project" value="UniProtKB-SubCell"/>
</dbReference>
<gene>
    <name evidence="11" type="ORF">LCGC14_0467590</name>
</gene>
<name>A0A0F9SIH0_9ZZZZ</name>
<protein>
    <recommendedName>
        <fullName evidence="3">Type II secretion system protein J</fullName>
    </recommendedName>
</protein>
<dbReference type="Pfam" id="PF07963">
    <property type="entry name" value="N_methyl"/>
    <property type="match status" value="1"/>
</dbReference>
<dbReference type="InterPro" id="IPR051621">
    <property type="entry name" value="T2SS_protein_J"/>
</dbReference>
<comment type="subcellular location">
    <subcellularLocation>
        <location evidence="1">Cell inner membrane</location>
        <topology evidence="1">Single-pass membrane protein</topology>
    </subcellularLocation>
</comment>
<keyword evidence="4" id="KW-1003">Cell membrane</keyword>
<dbReference type="Pfam" id="PF11612">
    <property type="entry name" value="T2SSJ"/>
    <property type="match status" value="1"/>
</dbReference>
<dbReference type="PANTHER" id="PTHR39583:SF2">
    <property type="entry name" value="TYPE II SECRETION SYSTEM PROTEIN J"/>
    <property type="match status" value="1"/>
</dbReference>
<dbReference type="GO" id="GO:0015628">
    <property type="term" value="P:protein secretion by the type II secretion system"/>
    <property type="evidence" value="ECO:0007669"/>
    <property type="project" value="InterPro"/>
</dbReference>
<sequence>MTRRPANARGFSLLELLVALAMMAVLAGSLYATLQIAFRARRSSQASIEPVRRAEIVLSLLRADFQSAMVPRGVLAGVFLGEDEADVSGGIGDSVSMYCAASGGESDEQVGDVRLIEFYCEPSADGSAMTLLRRVVVNPLASATDDAPIETLCRNLAGFDLRYFDGWDWQDQWDSVVQNDSLPVAVEVTLQLQPPPKSPPDAEGYLTSQVFLIPCGVPTSQGDE</sequence>
<evidence type="ECO:0000256" key="10">
    <source>
        <dbReference type="SAM" id="Phobius"/>
    </source>
</evidence>
<accession>A0A0F9SIH0</accession>
<evidence type="ECO:0000256" key="4">
    <source>
        <dbReference type="ARBA" id="ARBA00022475"/>
    </source>
</evidence>
<comment type="similarity">
    <text evidence="2">Belongs to the GSP J family.</text>
</comment>
<organism evidence="11">
    <name type="scientific">marine sediment metagenome</name>
    <dbReference type="NCBI Taxonomy" id="412755"/>
    <lineage>
        <taxon>unclassified sequences</taxon>
        <taxon>metagenomes</taxon>
        <taxon>ecological metagenomes</taxon>
    </lineage>
</organism>
<dbReference type="InterPro" id="IPR010055">
    <property type="entry name" value="T2SS_protein-GspJ"/>
</dbReference>
<evidence type="ECO:0000256" key="2">
    <source>
        <dbReference type="ARBA" id="ARBA00011084"/>
    </source>
</evidence>
<evidence type="ECO:0000256" key="6">
    <source>
        <dbReference type="ARBA" id="ARBA00022519"/>
    </source>
</evidence>
<keyword evidence="6" id="KW-0997">Cell inner membrane</keyword>
<evidence type="ECO:0000256" key="3">
    <source>
        <dbReference type="ARBA" id="ARBA00021539"/>
    </source>
</evidence>
<keyword evidence="5" id="KW-0488">Methylation</keyword>
<dbReference type="EMBL" id="LAZR01000489">
    <property type="protein sequence ID" value="KKN66819.1"/>
    <property type="molecule type" value="Genomic_DNA"/>
</dbReference>
<evidence type="ECO:0000256" key="8">
    <source>
        <dbReference type="ARBA" id="ARBA00022989"/>
    </source>
</evidence>
<evidence type="ECO:0000256" key="7">
    <source>
        <dbReference type="ARBA" id="ARBA00022692"/>
    </source>
</evidence>
<dbReference type="PROSITE" id="PS00409">
    <property type="entry name" value="PROKAR_NTER_METHYL"/>
    <property type="match status" value="1"/>
</dbReference>